<gene>
    <name evidence="2" type="ORF">C2G38_813801</name>
</gene>
<keyword evidence="1" id="KW-1133">Transmembrane helix</keyword>
<reference evidence="2 3" key="1">
    <citation type="submission" date="2018-06" db="EMBL/GenBank/DDBJ databases">
        <title>Comparative genomics reveals the genomic features of Rhizophagus irregularis, R. cerebriforme, R. diaphanum and Gigaspora rosea, and their symbiotic lifestyle signature.</title>
        <authorList>
            <person name="Morin E."/>
            <person name="San Clemente H."/>
            <person name="Chen E.C.H."/>
            <person name="De La Providencia I."/>
            <person name="Hainaut M."/>
            <person name="Kuo A."/>
            <person name="Kohler A."/>
            <person name="Murat C."/>
            <person name="Tang N."/>
            <person name="Roy S."/>
            <person name="Loubradou J."/>
            <person name="Henrissat B."/>
            <person name="Grigoriev I.V."/>
            <person name="Corradi N."/>
            <person name="Roux C."/>
            <person name="Martin F.M."/>
        </authorList>
    </citation>
    <scope>NUCLEOTIDE SEQUENCE [LARGE SCALE GENOMIC DNA]</scope>
    <source>
        <strain evidence="2 3">DAOM 194757</strain>
    </source>
</reference>
<keyword evidence="1" id="KW-0472">Membrane</keyword>
<feature type="transmembrane region" description="Helical" evidence="1">
    <location>
        <begin position="52"/>
        <end position="71"/>
    </location>
</feature>
<name>A0A397W994_9GLOM</name>
<sequence length="134" mass="16042">MLLRSIYTCYIHVTYTFIYFYTPIRIYAFVFLLFFSCTIYLNTTIINPTLRVVWGVHTRLTTQIFFTIIIIKGRYVCSHPPYSYLYTSIYIHMLSLYFYTNMHVCFPSPFFFTILSLRSGMGCTYHFNPYIPVT</sequence>
<proteinExistence type="predicted"/>
<dbReference type="EMBL" id="QKWP01000025">
    <property type="protein sequence ID" value="RIB29979.1"/>
    <property type="molecule type" value="Genomic_DNA"/>
</dbReference>
<evidence type="ECO:0000313" key="2">
    <source>
        <dbReference type="EMBL" id="RIB29979.1"/>
    </source>
</evidence>
<organism evidence="2 3">
    <name type="scientific">Gigaspora rosea</name>
    <dbReference type="NCBI Taxonomy" id="44941"/>
    <lineage>
        <taxon>Eukaryota</taxon>
        <taxon>Fungi</taxon>
        <taxon>Fungi incertae sedis</taxon>
        <taxon>Mucoromycota</taxon>
        <taxon>Glomeromycotina</taxon>
        <taxon>Glomeromycetes</taxon>
        <taxon>Diversisporales</taxon>
        <taxon>Gigasporaceae</taxon>
        <taxon>Gigaspora</taxon>
    </lineage>
</organism>
<evidence type="ECO:0000313" key="3">
    <source>
        <dbReference type="Proteomes" id="UP000266673"/>
    </source>
</evidence>
<dbReference type="Proteomes" id="UP000266673">
    <property type="component" value="Unassembled WGS sequence"/>
</dbReference>
<protein>
    <submittedName>
        <fullName evidence="2">Uncharacterized protein</fullName>
    </submittedName>
</protein>
<keyword evidence="3" id="KW-1185">Reference proteome</keyword>
<accession>A0A397W994</accession>
<evidence type="ECO:0000256" key="1">
    <source>
        <dbReference type="SAM" id="Phobius"/>
    </source>
</evidence>
<comment type="caution">
    <text evidence="2">The sequence shown here is derived from an EMBL/GenBank/DDBJ whole genome shotgun (WGS) entry which is preliminary data.</text>
</comment>
<dbReference type="AlphaFoldDB" id="A0A397W994"/>
<keyword evidence="1" id="KW-0812">Transmembrane</keyword>